<dbReference type="Gramene" id="RZC52995">
    <property type="protein sequence ID" value="RZC52995"/>
    <property type="gene ID" value="C5167_011852"/>
</dbReference>
<name>A0A4Y7J011_PAPSO</name>
<dbReference type="EMBL" id="CM010717">
    <property type="protein sequence ID" value="RZC52995.1"/>
    <property type="molecule type" value="Genomic_DNA"/>
</dbReference>
<keyword evidence="2" id="KW-1185">Reference proteome</keyword>
<reference evidence="1 2" key="1">
    <citation type="journal article" date="2018" name="Science">
        <title>The opium poppy genome and morphinan production.</title>
        <authorList>
            <person name="Guo L."/>
            <person name="Winzer T."/>
            <person name="Yang X."/>
            <person name="Li Y."/>
            <person name="Ning Z."/>
            <person name="He Z."/>
            <person name="Teodor R."/>
            <person name="Lu Y."/>
            <person name="Bowser T.A."/>
            <person name="Graham I.A."/>
            <person name="Ye K."/>
        </authorList>
    </citation>
    <scope>NUCLEOTIDE SEQUENCE [LARGE SCALE GENOMIC DNA]</scope>
    <source>
        <strain evidence="2">cv. HN1</strain>
        <tissue evidence="1">Leaves</tissue>
    </source>
</reference>
<dbReference type="Proteomes" id="UP000316621">
    <property type="component" value="Chromosome 3"/>
</dbReference>
<accession>A0A4Y7J011</accession>
<proteinExistence type="predicted"/>
<organism evidence="1 2">
    <name type="scientific">Papaver somniferum</name>
    <name type="common">Opium poppy</name>
    <dbReference type="NCBI Taxonomy" id="3469"/>
    <lineage>
        <taxon>Eukaryota</taxon>
        <taxon>Viridiplantae</taxon>
        <taxon>Streptophyta</taxon>
        <taxon>Embryophyta</taxon>
        <taxon>Tracheophyta</taxon>
        <taxon>Spermatophyta</taxon>
        <taxon>Magnoliopsida</taxon>
        <taxon>Ranunculales</taxon>
        <taxon>Papaveraceae</taxon>
        <taxon>Papaveroideae</taxon>
        <taxon>Papaver</taxon>
    </lineage>
</organism>
<evidence type="ECO:0000313" key="2">
    <source>
        <dbReference type="Proteomes" id="UP000316621"/>
    </source>
</evidence>
<evidence type="ECO:0000313" key="1">
    <source>
        <dbReference type="EMBL" id="RZC52995.1"/>
    </source>
</evidence>
<dbReference type="AlphaFoldDB" id="A0A4Y7J011"/>
<protein>
    <submittedName>
        <fullName evidence="1">Uncharacterized protein</fullName>
    </submittedName>
</protein>
<sequence>MESFIVLIGGPEFIRMGQSHSLMWGNMVCSQEMEPGKSLSSVERFQLQKEKACLTALQGDLESETAGKKPTEELNEVAASQKLERFVGFSSSGSFHYCDQFS</sequence>
<gene>
    <name evidence="1" type="ORF">C5167_011852</name>
</gene>